<sequence>MLTQLFLNACVAGMRMTMSLRMAQGEGAVGGLIALFALSQVLLALPAGRYCERHGLKGPVLRSVAVAVFGCALAAAWPIFPVLCVSAVLIGGAGGVAIIAVQRHTPRIVNGPGALQNAFSWLAIGLALSNVLGPLAAGIVIDGAGFRAAFLAMAALPMLTWLAVRGVRDHMPSPAQPGSRPGGAWNLWRDPGLRRLLIVTWLLAACWEVHTFVVPLLGHERGLPASAIGSILAAFGVGAAAVRILTPLVATQLREWAVLVGAMAATVILFAMYPLLYAPVAMGVCSALLGLTLGSVQPMVMSLLHRLAPEHRYGEAVAMRLIVINVSSVGVPMVSGIAGSVIGTGGVFWAVGLMVAAGTRLTIGLRKH</sequence>
<feature type="transmembrane region" description="Helical" evidence="6">
    <location>
        <begin position="223"/>
        <end position="244"/>
    </location>
</feature>
<dbReference type="Pfam" id="PF07690">
    <property type="entry name" value="MFS_1"/>
    <property type="match status" value="1"/>
</dbReference>
<gene>
    <name evidence="8" type="ORF">N5I87_25375</name>
</gene>
<evidence type="ECO:0000256" key="4">
    <source>
        <dbReference type="ARBA" id="ARBA00022989"/>
    </source>
</evidence>
<dbReference type="PANTHER" id="PTHR43124">
    <property type="entry name" value="PURINE EFFLUX PUMP PBUE"/>
    <property type="match status" value="1"/>
</dbReference>
<accession>A0AAE3I8I3</accession>
<dbReference type="Proteomes" id="UP001164374">
    <property type="component" value="Unassembled WGS sequence"/>
</dbReference>
<dbReference type="RefSeq" id="WP_260801026.1">
    <property type="nucleotide sequence ID" value="NZ_JAOCQJ010000011.1"/>
</dbReference>
<keyword evidence="5 6" id="KW-0472">Membrane</keyword>
<feature type="transmembrane region" description="Helical" evidence="6">
    <location>
        <begin position="146"/>
        <end position="164"/>
    </location>
</feature>
<feature type="transmembrane region" description="Helical" evidence="6">
    <location>
        <begin position="121"/>
        <end position="140"/>
    </location>
</feature>
<dbReference type="Gene3D" id="1.20.1250.20">
    <property type="entry name" value="MFS general substrate transporter like domains"/>
    <property type="match status" value="1"/>
</dbReference>
<reference evidence="8" key="1">
    <citation type="journal article" date="2023" name="Front. Microbiol.">
        <title>Ralstonia chuxiongensis sp. nov., Ralstonia mojiangensis sp. nov., and Ralstonia soli sp. nov., isolated from tobacco fields, are three novel species in the family Burkholderiaceae.</title>
        <authorList>
            <person name="Lu C.H."/>
            <person name="Zhang Y.Y."/>
            <person name="Jiang N."/>
            <person name="Chen W."/>
            <person name="Shao X."/>
            <person name="Zhao Z.M."/>
            <person name="Lu W.L."/>
            <person name="Hu X."/>
            <person name="Xi Y.X."/>
            <person name="Zou S.Y."/>
            <person name="Wei Q.J."/>
            <person name="Lin Z.L."/>
            <person name="Gong L."/>
            <person name="Gai X.T."/>
            <person name="Zhang L.Q."/>
            <person name="Li J.Y."/>
            <person name="Jin Y."/>
            <person name="Xia Z.Y."/>
        </authorList>
    </citation>
    <scope>NUCLEOTIDE SEQUENCE</scope>
    <source>
        <strain evidence="8">22TCCZM01-4</strain>
    </source>
</reference>
<keyword evidence="3 6" id="KW-0812">Transmembrane</keyword>
<feature type="transmembrane region" description="Helical" evidence="6">
    <location>
        <begin position="341"/>
        <end position="363"/>
    </location>
</feature>
<feature type="domain" description="Major facilitator superfamily (MFS) profile" evidence="7">
    <location>
        <begin position="1"/>
        <end position="368"/>
    </location>
</feature>
<dbReference type="InterPro" id="IPR011701">
    <property type="entry name" value="MFS"/>
</dbReference>
<dbReference type="AlphaFoldDB" id="A0AAE3I8I3"/>
<organism evidence="8 9">
    <name type="scientific">Ralstonia mojiangensis</name>
    <dbReference type="NCBI Taxonomy" id="2953895"/>
    <lineage>
        <taxon>Bacteria</taxon>
        <taxon>Pseudomonadati</taxon>
        <taxon>Pseudomonadota</taxon>
        <taxon>Betaproteobacteria</taxon>
        <taxon>Burkholderiales</taxon>
        <taxon>Burkholderiaceae</taxon>
        <taxon>Ralstonia</taxon>
    </lineage>
</organism>
<dbReference type="InterPro" id="IPR001958">
    <property type="entry name" value="Tet-R_TetA/multi-R_MdtG-like"/>
</dbReference>
<reference evidence="8" key="2">
    <citation type="submission" date="2023-02" db="EMBL/GenBank/DDBJ databases">
        <authorList>
            <person name="Lu C.-H."/>
        </authorList>
    </citation>
    <scope>NUCLEOTIDE SEQUENCE</scope>
    <source>
        <strain evidence="8">22TCCZM01-4</strain>
    </source>
</reference>
<evidence type="ECO:0000256" key="1">
    <source>
        <dbReference type="ARBA" id="ARBA00004651"/>
    </source>
</evidence>
<dbReference type="EMBL" id="JAOCQJ010000011">
    <property type="protein sequence ID" value="MCT7319364.1"/>
    <property type="molecule type" value="Genomic_DNA"/>
</dbReference>
<evidence type="ECO:0000313" key="9">
    <source>
        <dbReference type="Proteomes" id="UP001164374"/>
    </source>
</evidence>
<comment type="caution">
    <text evidence="8">The sequence shown here is derived from an EMBL/GenBank/DDBJ whole genome shotgun (WGS) entry which is preliminary data.</text>
</comment>
<evidence type="ECO:0000256" key="3">
    <source>
        <dbReference type="ARBA" id="ARBA00022692"/>
    </source>
</evidence>
<feature type="transmembrane region" description="Helical" evidence="6">
    <location>
        <begin position="256"/>
        <end position="275"/>
    </location>
</feature>
<feature type="transmembrane region" description="Helical" evidence="6">
    <location>
        <begin position="85"/>
        <end position="101"/>
    </location>
</feature>
<evidence type="ECO:0000313" key="8">
    <source>
        <dbReference type="EMBL" id="MCT7319364.1"/>
    </source>
</evidence>
<evidence type="ECO:0000259" key="7">
    <source>
        <dbReference type="PROSITE" id="PS50850"/>
    </source>
</evidence>
<dbReference type="PANTHER" id="PTHR43124:SF3">
    <property type="entry name" value="CHLORAMPHENICOL EFFLUX PUMP RV0191"/>
    <property type="match status" value="1"/>
</dbReference>
<dbReference type="PROSITE" id="PS50850">
    <property type="entry name" value="MFS"/>
    <property type="match status" value="1"/>
</dbReference>
<dbReference type="SUPFAM" id="SSF103473">
    <property type="entry name" value="MFS general substrate transporter"/>
    <property type="match status" value="1"/>
</dbReference>
<feature type="transmembrane region" description="Helical" evidence="6">
    <location>
        <begin position="316"/>
        <end position="335"/>
    </location>
</feature>
<keyword evidence="2" id="KW-1003">Cell membrane</keyword>
<dbReference type="InterPro" id="IPR050189">
    <property type="entry name" value="MFS_Efflux_Transporters"/>
</dbReference>
<dbReference type="PRINTS" id="PR01035">
    <property type="entry name" value="TCRTETA"/>
</dbReference>
<proteinExistence type="predicted"/>
<evidence type="ECO:0000256" key="2">
    <source>
        <dbReference type="ARBA" id="ARBA00022475"/>
    </source>
</evidence>
<keyword evidence="4 6" id="KW-1133">Transmembrane helix</keyword>
<dbReference type="InterPro" id="IPR020846">
    <property type="entry name" value="MFS_dom"/>
</dbReference>
<protein>
    <submittedName>
        <fullName evidence="8">MFS transporter</fullName>
    </submittedName>
</protein>
<name>A0AAE3I8I3_9RALS</name>
<feature type="transmembrane region" description="Helical" evidence="6">
    <location>
        <begin position="281"/>
        <end position="304"/>
    </location>
</feature>
<dbReference type="GO" id="GO:0022857">
    <property type="term" value="F:transmembrane transporter activity"/>
    <property type="evidence" value="ECO:0007669"/>
    <property type="project" value="InterPro"/>
</dbReference>
<dbReference type="GO" id="GO:0005886">
    <property type="term" value="C:plasma membrane"/>
    <property type="evidence" value="ECO:0007669"/>
    <property type="project" value="UniProtKB-SubCell"/>
</dbReference>
<comment type="subcellular location">
    <subcellularLocation>
        <location evidence="1">Cell membrane</location>
        <topology evidence="1">Multi-pass membrane protein</topology>
    </subcellularLocation>
</comment>
<evidence type="ECO:0000256" key="5">
    <source>
        <dbReference type="ARBA" id="ARBA00023136"/>
    </source>
</evidence>
<feature type="transmembrane region" description="Helical" evidence="6">
    <location>
        <begin position="28"/>
        <end position="48"/>
    </location>
</feature>
<evidence type="ECO:0000256" key="6">
    <source>
        <dbReference type="SAM" id="Phobius"/>
    </source>
</evidence>
<dbReference type="InterPro" id="IPR036259">
    <property type="entry name" value="MFS_trans_sf"/>
</dbReference>
<feature type="transmembrane region" description="Helical" evidence="6">
    <location>
        <begin position="196"/>
        <end position="217"/>
    </location>
</feature>